<comment type="function">
    <text evidence="8">Toxic component of a toxin-antitoxin (TA) system. An RNase.</text>
</comment>
<comment type="cofactor">
    <cofactor evidence="1 8">
        <name>Mg(2+)</name>
        <dbReference type="ChEBI" id="CHEBI:18420"/>
    </cofactor>
</comment>
<comment type="similarity">
    <text evidence="7 8">Belongs to the PINc/VapC protein family.</text>
</comment>
<dbReference type="GO" id="GO:0004540">
    <property type="term" value="F:RNA nuclease activity"/>
    <property type="evidence" value="ECO:0007669"/>
    <property type="project" value="InterPro"/>
</dbReference>
<evidence type="ECO:0000256" key="2">
    <source>
        <dbReference type="ARBA" id="ARBA00022649"/>
    </source>
</evidence>
<dbReference type="CDD" id="cd18746">
    <property type="entry name" value="PIN_VapC4-5_FitB-like"/>
    <property type="match status" value="1"/>
</dbReference>
<keyword evidence="6 8" id="KW-0460">Magnesium</keyword>
<sequence length="145" mass="15569">MTAYLLDTNVVSLLSPSRTETATGLIAWLDKAEDTTEFFLSVVTVNEIERGIMLLERKGATAKANGLRRWMDGLFSTYEDRILSIDAAVSAMSGKLEAEAIASGHSPGMADALIAGTAKAHDLTVVTLNLRHFEPFGIDLMAAPV</sequence>
<dbReference type="SUPFAM" id="SSF88723">
    <property type="entry name" value="PIN domain-like"/>
    <property type="match status" value="1"/>
</dbReference>
<dbReference type="PANTHER" id="PTHR33653:SF1">
    <property type="entry name" value="RIBONUCLEASE VAPC2"/>
    <property type="match status" value="1"/>
</dbReference>
<feature type="binding site" evidence="8">
    <location>
        <position position="111"/>
    </location>
    <ligand>
        <name>Mg(2+)</name>
        <dbReference type="ChEBI" id="CHEBI:18420"/>
    </ligand>
</feature>
<evidence type="ECO:0000256" key="4">
    <source>
        <dbReference type="ARBA" id="ARBA00022723"/>
    </source>
</evidence>
<evidence type="ECO:0000256" key="6">
    <source>
        <dbReference type="ARBA" id="ARBA00022842"/>
    </source>
</evidence>
<dbReference type="EC" id="3.1.-.-" evidence="8"/>
<dbReference type="GO" id="GO:0000287">
    <property type="term" value="F:magnesium ion binding"/>
    <property type="evidence" value="ECO:0007669"/>
    <property type="project" value="UniProtKB-UniRule"/>
</dbReference>
<evidence type="ECO:0000256" key="3">
    <source>
        <dbReference type="ARBA" id="ARBA00022722"/>
    </source>
</evidence>
<dbReference type="InterPro" id="IPR002716">
    <property type="entry name" value="PIN_dom"/>
</dbReference>
<organism evidence="10 11">
    <name type="scientific">Ensifer adhaerens</name>
    <name type="common">Sinorhizobium morelense</name>
    <dbReference type="NCBI Taxonomy" id="106592"/>
    <lineage>
        <taxon>Bacteria</taxon>
        <taxon>Pseudomonadati</taxon>
        <taxon>Pseudomonadota</taxon>
        <taxon>Alphaproteobacteria</taxon>
        <taxon>Hyphomicrobiales</taxon>
        <taxon>Rhizobiaceae</taxon>
        <taxon>Sinorhizobium/Ensifer group</taxon>
        <taxon>Ensifer</taxon>
    </lineage>
</organism>
<dbReference type="GO" id="GO:0090729">
    <property type="term" value="F:toxin activity"/>
    <property type="evidence" value="ECO:0007669"/>
    <property type="project" value="UniProtKB-KW"/>
</dbReference>
<feature type="domain" description="PIN" evidence="9">
    <location>
        <begin position="4"/>
        <end position="131"/>
    </location>
</feature>
<keyword evidence="8" id="KW-0800">Toxin</keyword>
<reference evidence="11" key="1">
    <citation type="submission" date="2015-07" db="EMBL/GenBank/DDBJ databases">
        <title>Whole genome sequence of an Ensifer adhaerens strain isolated from a cave pool in the Wind Cave National Park.</title>
        <authorList>
            <person name="Eng W.W.H."/>
            <person name="Gan H.M."/>
            <person name="Barton H.A."/>
            <person name="Savka M.A."/>
        </authorList>
    </citation>
    <scope>NUCLEOTIDE SEQUENCE [LARGE SCALE GENOMIC DNA]</scope>
    <source>
        <strain evidence="11">SD006</strain>
    </source>
</reference>
<dbReference type="Pfam" id="PF01850">
    <property type="entry name" value="PIN"/>
    <property type="match status" value="1"/>
</dbReference>
<protein>
    <recommendedName>
        <fullName evidence="8">Ribonuclease VapC</fullName>
        <shortName evidence="8">RNase VapC</shortName>
        <ecNumber evidence="8">3.1.-.-</ecNumber>
    </recommendedName>
    <alternativeName>
        <fullName evidence="8">Toxin VapC</fullName>
    </alternativeName>
</protein>
<dbReference type="PATRIC" id="fig|106592.7.peg.6161"/>
<evidence type="ECO:0000259" key="9">
    <source>
        <dbReference type="Pfam" id="PF01850"/>
    </source>
</evidence>
<evidence type="ECO:0000256" key="8">
    <source>
        <dbReference type="HAMAP-Rule" id="MF_00265"/>
    </source>
</evidence>
<proteinExistence type="inferred from homology"/>
<dbReference type="AlphaFoldDB" id="A0A0L8BDG9"/>
<dbReference type="HAMAP" id="MF_00265">
    <property type="entry name" value="VapC_Nob1"/>
    <property type="match status" value="1"/>
</dbReference>
<evidence type="ECO:0000313" key="11">
    <source>
        <dbReference type="Proteomes" id="UP000037425"/>
    </source>
</evidence>
<dbReference type="InterPro" id="IPR029060">
    <property type="entry name" value="PIN-like_dom_sf"/>
</dbReference>
<feature type="binding site" evidence="8">
    <location>
        <position position="7"/>
    </location>
    <ligand>
        <name>Mg(2+)</name>
        <dbReference type="ChEBI" id="CHEBI:18420"/>
    </ligand>
</feature>
<dbReference type="GO" id="GO:0016787">
    <property type="term" value="F:hydrolase activity"/>
    <property type="evidence" value="ECO:0007669"/>
    <property type="project" value="UniProtKB-KW"/>
</dbReference>
<gene>
    <name evidence="8" type="primary">vapC</name>
    <name evidence="10" type="ORF">AC244_33365</name>
</gene>
<dbReference type="Proteomes" id="UP000037425">
    <property type="component" value="Unassembled WGS sequence"/>
</dbReference>
<keyword evidence="4 8" id="KW-0479">Metal-binding</keyword>
<keyword evidence="3 8" id="KW-0540">Nuclease</keyword>
<dbReference type="Gene3D" id="3.40.50.1010">
    <property type="entry name" value="5'-nuclease"/>
    <property type="match status" value="1"/>
</dbReference>
<evidence type="ECO:0000313" key="10">
    <source>
        <dbReference type="EMBL" id="KOF12619.1"/>
    </source>
</evidence>
<name>A0A0L8BDG9_ENSAD</name>
<dbReference type="OrthoDB" id="7188375at2"/>
<dbReference type="PANTHER" id="PTHR33653">
    <property type="entry name" value="RIBONUCLEASE VAPC2"/>
    <property type="match status" value="1"/>
</dbReference>
<keyword evidence="5 8" id="KW-0378">Hydrolase</keyword>
<keyword evidence="2 8" id="KW-1277">Toxin-antitoxin system</keyword>
<dbReference type="EMBL" id="LGAP01000048">
    <property type="protein sequence ID" value="KOF12619.1"/>
    <property type="molecule type" value="Genomic_DNA"/>
</dbReference>
<evidence type="ECO:0000256" key="5">
    <source>
        <dbReference type="ARBA" id="ARBA00022801"/>
    </source>
</evidence>
<dbReference type="InterPro" id="IPR022907">
    <property type="entry name" value="VapC_family"/>
</dbReference>
<evidence type="ECO:0000256" key="1">
    <source>
        <dbReference type="ARBA" id="ARBA00001946"/>
    </source>
</evidence>
<dbReference type="RefSeq" id="WP_053253101.1">
    <property type="nucleotide sequence ID" value="NZ_LGAP01000048.1"/>
</dbReference>
<comment type="caution">
    <text evidence="10">The sequence shown here is derived from an EMBL/GenBank/DDBJ whole genome shotgun (WGS) entry which is preliminary data.</text>
</comment>
<dbReference type="InterPro" id="IPR050556">
    <property type="entry name" value="Type_II_TA_system_RNase"/>
</dbReference>
<accession>A0A0L8BDG9</accession>
<evidence type="ECO:0000256" key="7">
    <source>
        <dbReference type="ARBA" id="ARBA00038093"/>
    </source>
</evidence>